<dbReference type="SMART" id="SM00448">
    <property type="entry name" value="REC"/>
    <property type="match status" value="1"/>
</dbReference>
<dbReference type="Gene3D" id="3.40.50.2300">
    <property type="match status" value="1"/>
</dbReference>
<sequence>MADLEGLRILVVEDEALIAMALEDILLDLGCVVVGPAASVEAALQLVDGPLDGALLDVNVKGTLIYPVAEKLAARGVPVALCSGYALTSAIPPPYDRWPQIAKPYNPAMVRGTMERAFLAGTAVDPAA</sequence>
<dbReference type="Proteomes" id="UP000294547">
    <property type="component" value="Unassembled WGS sequence"/>
</dbReference>
<dbReference type="GO" id="GO:0000160">
    <property type="term" value="P:phosphorelay signal transduction system"/>
    <property type="evidence" value="ECO:0007669"/>
    <property type="project" value="InterPro"/>
</dbReference>
<dbReference type="RefSeq" id="WP_207620653.1">
    <property type="nucleotide sequence ID" value="NZ_BSPM01000004.1"/>
</dbReference>
<accession>A0A4R6RG92</accession>
<dbReference type="InterPro" id="IPR001789">
    <property type="entry name" value="Sig_transdc_resp-reg_receiver"/>
</dbReference>
<name>A0A4R6RG92_9HYPH</name>
<feature type="modified residue" description="4-aspartylphosphate" evidence="1">
    <location>
        <position position="57"/>
    </location>
</feature>
<dbReference type="PROSITE" id="PS50110">
    <property type="entry name" value="RESPONSE_REGULATORY"/>
    <property type="match status" value="1"/>
</dbReference>
<reference evidence="3 4" key="1">
    <citation type="submission" date="2019-03" db="EMBL/GenBank/DDBJ databases">
        <title>Genomic Encyclopedia of Type Strains, Phase IV (KMG-IV): sequencing the most valuable type-strain genomes for metagenomic binning, comparative biology and taxonomic classification.</title>
        <authorList>
            <person name="Goeker M."/>
        </authorList>
    </citation>
    <scope>NUCLEOTIDE SEQUENCE [LARGE SCALE GENOMIC DNA]</scope>
    <source>
        <strain evidence="3 4">DSM 102969</strain>
    </source>
</reference>
<dbReference type="AlphaFoldDB" id="A0A4R6RG92"/>
<evidence type="ECO:0000259" key="2">
    <source>
        <dbReference type="PROSITE" id="PS50110"/>
    </source>
</evidence>
<dbReference type="SUPFAM" id="SSF52172">
    <property type="entry name" value="CheY-like"/>
    <property type="match status" value="1"/>
</dbReference>
<gene>
    <name evidence="3" type="ORF">EDD54_2003</name>
</gene>
<proteinExistence type="predicted"/>
<dbReference type="EMBL" id="SNXY01000007">
    <property type="protein sequence ID" value="TDP85155.1"/>
    <property type="molecule type" value="Genomic_DNA"/>
</dbReference>
<comment type="caution">
    <text evidence="3">The sequence shown here is derived from an EMBL/GenBank/DDBJ whole genome shotgun (WGS) entry which is preliminary data.</text>
</comment>
<dbReference type="InterPro" id="IPR011006">
    <property type="entry name" value="CheY-like_superfamily"/>
</dbReference>
<organism evidence="3 4">
    <name type="scientific">Oharaeibacter diazotrophicus</name>
    <dbReference type="NCBI Taxonomy" id="1920512"/>
    <lineage>
        <taxon>Bacteria</taxon>
        <taxon>Pseudomonadati</taxon>
        <taxon>Pseudomonadota</taxon>
        <taxon>Alphaproteobacteria</taxon>
        <taxon>Hyphomicrobiales</taxon>
        <taxon>Pleomorphomonadaceae</taxon>
        <taxon>Oharaeibacter</taxon>
    </lineage>
</organism>
<evidence type="ECO:0000256" key="1">
    <source>
        <dbReference type="PROSITE-ProRule" id="PRU00169"/>
    </source>
</evidence>
<feature type="domain" description="Response regulatory" evidence="2">
    <location>
        <begin position="8"/>
        <end position="118"/>
    </location>
</feature>
<keyword evidence="4" id="KW-1185">Reference proteome</keyword>
<keyword evidence="1" id="KW-0597">Phosphoprotein</keyword>
<protein>
    <submittedName>
        <fullName evidence="3">CheY-like chemotaxis protein</fullName>
    </submittedName>
</protein>
<evidence type="ECO:0000313" key="4">
    <source>
        <dbReference type="Proteomes" id="UP000294547"/>
    </source>
</evidence>
<evidence type="ECO:0000313" key="3">
    <source>
        <dbReference type="EMBL" id="TDP85155.1"/>
    </source>
</evidence>